<dbReference type="PANTHER" id="PTHR43297:SF2">
    <property type="entry name" value="DIPEPTIDE TRANSPORT ATP-BINDING PROTEIN DPPD"/>
    <property type="match status" value="1"/>
</dbReference>
<comment type="subcellular location">
    <subcellularLocation>
        <location evidence="1">Cell inner membrane</location>
        <topology evidence="1">Peripheral membrane protein</topology>
    </subcellularLocation>
</comment>
<dbReference type="SMART" id="SM00382">
    <property type="entry name" value="AAA"/>
    <property type="match status" value="1"/>
</dbReference>
<dbReference type="InterPro" id="IPR003593">
    <property type="entry name" value="AAA+_ATPase"/>
</dbReference>
<evidence type="ECO:0000256" key="1">
    <source>
        <dbReference type="ARBA" id="ARBA00004417"/>
    </source>
</evidence>
<gene>
    <name evidence="11" type="ORF">FEM41_21700</name>
</gene>
<dbReference type="GO" id="GO:0005524">
    <property type="term" value="F:ATP binding"/>
    <property type="evidence" value="ECO:0007669"/>
    <property type="project" value="UniProtKB-KW"/>
</dbReference>
<comment type="catalytic activity">
    <reaction evidence="9">
        <text>a dipeptide(out) + ATP + H2O = a dipeptide(in) + ADP + phosphate + H(+)</text>
        <dbReference type="Rhea" id="RHEA:23120"/>
        <dbReference type="ChEBI" id="CHEBI:15377"/>
        <dbReference type="ChEBI" id="CHEBI:15378"/>
        <dbReference type="ChEBI" id="CHEBI:30616"/>
        <dbReference type="ChEBI" id="CHEBI:43474"/>
        <dbReference type="ChEBI" id="CHEBI:90799"/>
        <dbReference type="ChEBI" id="CHEBI:456216"/>
        <dbReference type="EC" id="7.4.2.9"/>
    </reaction>
</comment>
<keyword evidence="5" id="KW-0547">Nucleotide-binding</keyword>
<sequence length="287" mass="31858">MTSSIPAANNAPLLDVRNLHVEFVNGRQTTHAVRGVSFALGREKLAIVGESGSGKSTVGRALLRLHAARTRIHADRLQFGDLDLRSASAAQMRALRGGRISMIMQDPKYSLNPVICVGDQIAEAWRTHHTGSRKMAREKALAMLEVVRIRDPGRVYRLYPHEISGGQGQRIMIAMMLITDPELVIADEPTSALDVSVRLQVLGLLDDLVQSRGLGLIFISHDINLVRSFCDRVLVMYAGRVVESIAARDLDRAQHPYTRGLIAALPELHSRRETLPVLQRQSRWLTE</sequence>
<reference evidence="11 12" key="1">
    <citation type="submission" date="2019-05" db="EMBL/GenBank/DDBJ databases">
        <title>Complete genome sequence of Izhakiella calystegiae KSNA2, an endophyte isolated from beach morning glory (Calystegia soldanella).</title>
        <authorList>
            <person name="Jiang L."/>
            <person name="Jeong J.C."/>
            <person name="Kim C.Y."/>
            <person name="Kim D.H."/>
            <person name="Kim S.W."/>
            <person name="Lee j."/>
        </authorList>
    </citation>
    <scope>NUCLEOTIDE SEQUENCE [LARGE SCALE GENOMIC DNA]</scope>
    <source>
        <strain evidence="11 12">KSNA2</strain>
    </source>
</reference>
<dbReference type="GO" id="GO:0005886">
    <property type="term" value="C:plasma membrane"/>
    <property type="evidence" value="ECO:0007669"/>
    <property type="project" value="UniProtKB-SubCell"/>
</dbReference>
<dbReference type="InterPro" id="IPR050388">
    <property type="entry name" value="ABC_Ni/Peptide_Import"/>
</dbReference>
<dbReference type="Gene3D" id="3.40.50.300">
    <property type="entry name" value="P-loop containing nucleotide triphosphate hydrolases"/>
    <property type="match status" value="1"/>
</dbReference>
<dbReference type="EC" id="7.4.2.9" evidence="8"/>
<comment type="similarity">
    <text evidence="2">Belongs to the ABC transporter superfamily.</text>
</comment>
<evidence type="ECO:0000256" key="3">
    <source>
        <dbReference type="ARBA" id="ARBA00022448"/>
    </source>
</evidence>
<evidence type="ECO:0000256" key="9">
    <source>
        <dbReference type="ARBA" id="ARBA00047356"/>
    </source>
</evidence>
<proteinExistence type="inferred from homology"/>
<dbReference type="SUPFAM" id="SSF52540">
    <property type="entry name" value="P-loop containing nucleoside triphosphate hydrolases"/>
    <property type="match status" value="1"/>
</dbReference>
<keyword evidence="3" id="KW-0813">Transport</keyword>
<feature type="domain" description="ABC transporter" evidence="10">
    <location>
        <begin position="16"/>
        <end position="263"/>
    </location>
</feature>
<evidence type="ECO:0000256" key="2">
    <source>
        <dbReference type="ARBA" id="ARBA00005417"/>
    </source>
</evidence>
<dbReference type="Pfam" id="PF00005">
    <property type="entry name" value="ABC_tran"/>
    <property type="match status" value="1"/>
</dbReference>
<dbReference type="KEGG" id="izh:FEM41_21700"/>
<dbReference type="InterPro" id="IPR003439">
    <property type="entry name" value="ABC_transporter-like_ATP-bd"/>
</dbReference>
<evidence type="ECO:0000256" key="8">
    <source>
        <dbReference type="ARBA" id="ARBA00038852"/>
    </source>
</evidence>
<keyword evidence="12" id="KW-1185">Reference proteome</keyword>
<accession>A0A4P8YMJ5</accession>
<dbReference type="AlphaFoldDB" id="A0A4P8YMJ5"/>
<protein>
    <recommendedName>
        <fullName evidence="8">ABC-type dipeptide transporter</fullName>
        <ecNumber evidence="8">7.4.2.9</ecNumber>
    </recommendedName>
</protein>
<evidence type="ECO:0000256" key="4">
    <source>
        <dbReference type="ARBA" id="ARBA00022475"/>
    </source>
</evidence>
<dbReference type="InterPro" id="IPR027417">
    <property type="entry name" value="P-loop_NTPase"/>
</dbReference>
<name>A0A4P8YMJ5_9ENTR</name>
<evidence type="ECO:0000259" key="10">
    <source>
        <dbReference type="PROSITE" id="PS50893"/>
    </source>
</evidence>
<evidence type="ECO:0000256" key="5">
    <source>
        <dbReference type="ARBA" id="ARBA00022741"/>
    </source>
</evidence>
<dbReference type="PROSITE" id="PS50893">
    <property type="entry name" value="ABC_TRANSPORTER_2"/>
    <property type="match status" value="1"/>
</dbReference>
<dbReference type="EMBL" id="CP040428">
    <property type="protein sequence ID" value="QCT22071.1"/>
    <property type="molecule type" value="Genomic_DNA"/>
</dbReference>
<keyword evidence="4" id="KW-1003">Cell membrane</keyword>
<organism evidence="11 12">
    <name type="scientific">Jejubacter calystegiae</name>
    <dbReference type="NCBI Taxonomy" id="2579935"/>
    <lineage>
        <taxon>Bacteria</taxon>
        <taxon>Pseudomonadati</taxon>
        <taxon>Pseudomonadota</taxon>
        <taxon>Gammaproteobacteria</taxon>
        <taxon>Enterobacterales</taxon>
        <taxon>Enterobacteriaceae</taxon>
        <taxon>Jejubacter</taxon>
    </lineage>
</organism>
<dbReference type="OrthoDB" id="9802772at2"/>
<evidence type="ECO:0000256" key="6">
    <source>
        <dbReference type="ARBA" id="ARBA00022840"/>
    </source>
</evidence>
<dbReference type="PANTHER" id="PTHR43297">
    <property type="entry name" value="OLIGOPEPTIDE TRANSPORT ATP-BINDING PROTEIN APPD"/>
    <property type="match status" value="1"/>
</dbReference>
<evidence type="ECO:0000256" key="7">
    <source>
        <dbReference type="ARBA" id="ARBA00023136"/>
    </source>
</evidence>
<dbReference type="GO" id="GO:0055085">
    <property type="term" value="P:transmembrane transport"/>
    <property type="evidence" value="ECO:0007669"/>
    <property type="project" value="UniProtKB-ARBA"/>
</dbReference>
<keyword evidence="7" id="KW-0472">Membrane</keyword>
<evidence type="ECO:0000313" key="12">
    <source>
        <dbReference type="Proteomes" id="UP000302163"/>
    </source>
</evidence>
<dbReference type="FunFam" id="3.40.50.300:FF:000016">
    <property type="entry name" value="Oligopeptide ABC transporter ATP-binding component"/>
    <property type="match status" value="1"/>
</dbReference>
<evidence type="ECO:0000313" key="11">
    <source>
        <dbReference type="EMBL" id="QCT22071.1"/>
    </source>
</evidence>
<dbReference type="GO" id="GO:0016887">
    <property type="term" value="F:ATP hydrolysis activity"/>
    <property type="evidence" value="ECO:0007669"/>
    <property type="project" value="InterPro"/>
</dbReference>
<keyword evidence="6 11" id="KW-0067">ATP-binding</keyword>
<dbReference type="CDD" id="cd03257">
    <property type="entry name" value="ABC_NikE_OppD_transporters"/>
    <property type="match status" value="1"/>
</dbReference>
<dbReference type="RefSeq" id="WP_138098344.1">
    <property type="nucleotide sequence ID" value="NZ_CP040428.1"/>
</dbReference>
<dbReference type="Proteomes" id="UP000302163">
    <property type="component" value="Chromosome"/>
</dbReference>